<sequence>MKKVDQFTDQEKVLKSVSWILIGLVISIFLVPLYLPERFCYASLDYAVFVGGLAGPLASLVGFIYVYLTFLGQQRQLDEQRERLDRDEASKEFSEYLNLWNEFRSKVFYNWDKQTGSKAFDSFWGNVKGSVQSNSATEKFDIDDPKAFLHSLKHHLTKSSFNKGSGQYEDFIRMIYPLLEIAERGKLDNKLKYLENLLSDGEKAILVYSATFLDQKDFGIKLFKSGFFKSIPDDYLISLGHRNLIF</sequence>
<protein>
    <recommendedName>
        <fullName evidence="4">Phage abortive infection protein</fullName>
    </recommendedName>
</protein>
<accession>A0A1I2WEW1</accession>
<evidence type="ECO:0000313" key="3">
    <source>
        <dbReference type="Proteomes" id="UP000199642"/>
    </source>
</evidence>
<dbReference type="AlphaFoldDB" id="A0A1I2WEW1"/>
<gene>
    <name evidence="2" type="ORF">SAMN04487988_11221</name>
</gene>
<evidence type="ECO:0000256" key="1">
    <source>
        <dbReference type="SAM" id="Phobius"/>
    </source>
</evidence>
<proteinExistence type="predicted"/>
<evidence type="ECO:0008006" key="4">
    <source>
        <dbReference type="Google" id="ProtNLM"/>
    </source>
</evidence>
<dbReference type="Proteomes" id="UP000199642">
    <property type="component" value="Unassembled WGS sequence"/>
</dbReference>
<keyword evidence="1" id="KW-0812">Transmembrane</keyword>
<dbReference type="RefSeq" id="WP_092793218.1">
    <property type="nucleotide sequence ID" value="NZ_FOPC01000012.1"/>
</dbReference>
<feature type="transmembrane region" description="Helical" evidence="1">
    <location>
        <begin position="12"/>
        <end position="34"/>
    </location>
</feature>
<evidence type="ECO:0000313" key="2">
    <source>
        <dbReference type="EMBL" id="SFG98131.1"/>
    </source>
</evidence>
<dbReference type="EMBL" id="FOPC01000012">
    <property type="protein sequence ID" value="SFG98131.1"/>
    <property type="molecule type" value="Genomic_DNA"/>
</dbReference>
<name>A0A1I2WEW1_9BACT</name>
<feature type="transmembrane region" description="Helical" evidence="1">
    <location>
        <begin position="46"/>
        <end position="68"/>
    </location>
</feature>
<reference evidence="3" key="1">
    <citation type="submission" date="2016-10" db="EMBL/GenBank/DDBJ databases">
        <authorList>
            <person name="Varghese N."/>
            <person name="Submissions S."/>
        </authorList>
    </citation>
    <scope>NUCLEOTIDE SEQUENCE [LARGE SCALE GENOMIC DNA]</scope>
    <source>
        <strain evidence="3">DSM 19315</strain>
    </source>
</reference>
<dbReference type="OrthoDB" id="829130at2"/>
<keyword evidence="3" id="KW-1185">Reference proteome</keyword>
<organism evidence="2 3">
    <name type="scientific">Algoriphagus hitonicola</name>
    <dbReference type="NCBI Taxonomy" id="435880"/>
    <lineage>
        <taxon>Bacteria</taxon>
        <taxon>Pseudomonadati</taxon>
        <taxon>Bacteroidota</taxon>
        <taxon>Cytophagia</taxon>
        <taxon>Cytophagales</taxon>
        <taxon>Cyclobacteriaceae</taxon>
        <taxon>Algoriphagus</taxon>
    </lineage>
</organism>
<keyword evidence="1" id="KW-1133">Transmembrane helix</keyword>
<dbReference type="STRING" id="435880.SAMN04487988_11221"/>
<keyword evidence="1" id="KW-0472">Membrane</keyword>